<protein>
    <recommendedName>
        <fullName evidence="1">Heterokaryon incompatibility domain-containing protein</fullName>
    </recommendedName>
</protein>
<dbReference type="AlphaFoldDB" id="A0A1L7XYA1"/>
<accession>A0A1L7XYA1</accession>
<dbReference type="Proteomes" id="UP000184330">
    <property type="component" value="Unassembled WGS sequence"/>
</dbReference>
<feature type="domain" description="Heterokaryon incompatibility" evidence="1">
    <location>
        <begin position="136"/>
        <end position="287"/>
    </location>
</feature>
<dbReference type="OrthoDB" id="2157530at2759"/>
<dbReference type="EMBL" id="FJOG01000086">
    <property type="protein sequence ID" value="CZR69946.1"/>
    <property type="molecule type" value="Genomic_DNA"/>
</dbReference>
<gene>
    <name evidence="2" type="ORF">PAC_19847</name>
</gene>
<dbReference type="InterPro" id="IPR052895">
    <property type="entry name" value="HetReg/Transcr_Mod"/>
</dbReference>
<evidence type="ECO:0000313" key="2">
    <source>
        <dbReference type="EMBL" id="CZR69946.1"/>
    </source>
</evidence>
<evidence type="ECO:0000259" key="1">
    <source>
        <dbReference type="Pfam" id="PF06985"/>
    </source>
</evidence>
<sequence>MLGYRPLCGEKNEIRLVTILPPTITKGGKATEDGALEPVQCVLEHLSLDDYSPGYADFLATDALALPAHLQHQLWKFITRQEDPELVVGILKSPRQAGNAVAQSLAQTLPVLASNPKYQDKEKYNESATRWEWGDYDALSYVWGDPTITRKIIVNGHEVNVTENLEAALRSLQCRLDDRSGRRLWIDALCINQTDILERNVQVKRMATIYNKADTVIAWLGCETDASKSAFRFIRKHTEGVLQTPDLELDFIKAVRENPGCLRKETWKGLTDLICLPYWSRAWIIQEIELANTDALLVWGSQECLLAGGPIMECGERLYRAAGDSKHDHESDGDESHLVCKGLKFDTIGGLGCDMFSPGNVVPSRITLEPANPYTDDEGIRTALWGSFLLGRMTSLPPHVATFLKSIPWLNRTACDNSSFIPFYGSFDRFQQYNRTLEIAGKSLEYYFPEQSKEFEITPRETWDIGVDSALFNSLCPMGRMRLMTTRKGYVGFAPKLSQRGDIICVLQGCNIPVVLRPCGEIYNLVGECYIHGIMEGETVVGLEKGEYELETITLC</sequence>
<dbReference type="STRING" id="576137.A0A1L7XYA1"/>
<reference evidence="2 3" key="1">
    <citation type="submission" date="2016-03" db="EMBL/GenBank/DDBJ databases">
        <authorList>
            <person name="Ploux O."/>
        </authorList>
    </citation>
    <scope>NUCLEOTIDE SEQUENCE [LARGE SCALE GENOMIC DNA]</scope>
    <source>
        <strain evidence="2 3">UAMH 11012</strain>
    </source>
</reference>
<proteinExistence type="predicted"/>
<dbReference type="Pfam" id="PF26639">
    <property type="entry name" value="Het-6_barrel"/>
    <property type="match status" value="1"/>
</dbReference>
<organism evidence="2 3">
    <name type="scientific">Phialocephala subalpina</name>
    <dbReference type="NCBI Taxonomy" id="576137"/>
    <lineage>
        <taxon>Eukaryota</taxon>
        <taxon>Fungi</taxon>
        <taxon>Dikarya</taxon>
        <taxon>Ascomycota</taxon>
        <taxon>Pezizomycotina</taxon>
        <taxon>Leotiomycetes</taxon>
        <taxon>Helotiales</taxon>
        <taxon>Mollisiaceae</taxon>
        <taxon>Phialocephala</taxon>
        <taxon>Phialocephala fortinii species complex</taxon>
    </lineage>
</organism>
<keyword evidence="3" id="KW-1185">Reference proteome</keyword>
<dbReference type="Pfam" id="PF06985">
    <property type="entry name" value="HET"/>
    <property type="match status" value="1"/>
</dbReference>
<evidence type="ECO:0000313" key="3">
    <source>
        <dbReference type="Proteomes" id="UP000184330"/>
    </source>
</evidence>
<dbReference type="InterPro" id="IPR010730">
    <property type="entry name" value="HET"/>
</dbReference>
<dbReference type="PANTHER" id="PTHR24148:SF73">
    <property type="entry name" value="HET DOMAIN PROTEIN (AFU_ORTHOLOGUE AFUA_8G01020)"/>
    <property type="match status" value="1"/>
</dbReference>
<dbReference type="PANTHER" id="PTHR24148">
    <property type="entry name" value="ANKYRIN REPEAT DOMAIN-CONTAINING PROTEIN 39 HOMOLOG-RELATED"/>
    <property type="match status" value="1"/>
</dbReference>
<name>A0A1L7XYA1_9HELO</name>